<dbReference type="GO" id="GO:0051287">
    <property type="term" value="F:NAD binding"/>
    <property type="evidence" value="ECO:0007669"/>
    <property type="project" value="InterPro"/>
</dbReference>
<comment type="caution">
    <text evidence="7">The sequence shown here is derived from an EMBL/GenBank/DDBJ whole genome shotgun (WGS) entry which is preliminary data.</text>
</comment>
<comment type="similarity">
    <text evidence="1 4">Belongs to the D-isomer specific 2-hydroxyacid dehydrogenase family.</text>
</comment>
<feature type="domain" description="D-isomer specific 2-hydroxyacid dehydrogenase catalytic" evidence="5">
    <location>
        <begin position="8"/>
        <end position="334"/>
    </location>
</feature>
<proteinExistence type="inferred from homology"/>
<dbReference type="GO" id="GO:0016616">
    <property type="term" value="F:oxidoreductase activity, acting on the CH-OH group of donors, NAD or NADP as acceptor"/>
    <property type="evidence" value="ECO:0007669"/>
    <property type="project" value="InterPro"/>
</dbReference>
<feature type="domain" description="D-isomer specific 2-hydroxyacid dehydrogenase NAD-binding" evidence="6">
    <location>
        <begin position="109"/>
        <end position="303"/>
    </location>
</feature>
<dbReference type="InterPro" id="IPR029753">
    <property type="entry name" value="D-isomer_DH_CS"/>
</dbReference>
<evidence type="ECO:0000256" key="1">
    <source>
        <dbReference type="ARBA" id="ARBA00005854"/>
    </source>
</evidence>
<keyword evidence="2 4" id="KW-0560">Oxidoreductase</keyword>
<dbReference type="AlphaFoldDB" id="A0A401ZVA7"/>
<evidence type="ECO:0000313" key="7">
    <source>
        <dbReference type="EMBL" id="GCE10823.1"/>
    </source>
</evidence>
<dbReference type="RefSeq" id="WP_161975249.1">
    <property type="nucleotide sequence ID" value="NZ_BIFR01000001.1"/>
</dbReference>
<dbReference type="EMBL" id="BIFR01000001">
    <property type="protein sequence ID" value="GCE10823.1"/>
    <property type="molecule type" value="Genomic_DNA"/>
</dbReference>
<gene>
    <name evidence="7" type="ORF">KTT_06820</name>
</gene>
<dbReference type="Pfam" id="PF02826">
    <property type="entry name" value="2-Hacid_dh_C"/>
    <property type="match status" value="1"/>
</dbReference>
<keyword evidence="8" id="KW-1185">Reference proteome</keyword>
<dbReference type="FunFam" id="3.40.50.720:FF:000363">
    <property type="entry name" value="D-isomer specific 2-hydroxyacid dehydrogenase"/>
    <property type="match status" value="1"/>
</dbReference>
<dbReference type="Gene3D" id="3.40.50.720">
    <property type="entry name" value="NAD(P)-binding Rossmann-like Domain"/>
    <property type="match status" value="2"/>
</dbReference>
<dbReference type="CDD" id="cd05300">
    <property type="entry name" value="2-Hacid_dh_1"/>
    <property type="match status" value="1"/>
</dbReference>
<keyword evidence="3" id="KW-0520">NAD</keyword>
<dbReference type="Pfam" id="PF00389">
    <property type="entry name" value="2-Hacid_dh"/>
    <property type="match status" value="1"/>
</dbReference>
<name>A0A401ZVA7_9CHLR</name>
<dbReference type="SUPFAM" id="SSF52283">
    <property type="entry name" value="Formate/glycerate dehydrogenase catalytic domain-like"/>
    <property type="match status" value="1"/>
</dbReference>
<accession>A0A401ZVA7</accession>
<evidence type="ECO:0000256" key="2">
    <source>
        <dbReference type="ARBA" id="ARBA00023002"/>
    </source>
</evidence>
<evidence type="ECO:0000256" key="3">
    <source>
        <dbReference type="ARBA" id="ARBA00023027"/>
    </source>
</evidence>
<evidence type="ECO:0000256" key="4">
    <source>
        <dbReference type="RuleBase" id="RU003719"/>
    </source>
</evidence>
<dbReference type="InterPro" id="IPR006139">
    <property type="entry name" value="D-isomer_2_OHA_DH_cat_dom"/>
</dbReference>
<reference evidence="8" key="1">
    <citation type="submission" date="2018-12" db="EMBL/GenBank/DDBJ databases">
        <title>Tengunoibacter tsumagoiensis gen. nov., sp. nov., Dictyobacter kobayashii sp. nov., D. alpinus sp. nov., and D. joshuensis sp. nov. and description of Dictyobacteraceae fam. nov. within the order Ktedonobacterales isolated from Tengu-no-mugimeshi.</title>
        <authorList>
            <person name="Wang C.M."/>
            <person name="Zheng Y."/>
            <person name="Sakai Y."/>
            <person name="Toyoda A."/>
            <person name="Minakuchi Y."/>
            <person name="Abe K."/>
            <person name="Yokota A."/>
            <person name="Yabe S."/>
        </authorList>
    </citation>
    <scope>NUCLEOTIDE SEQUENCE [LARGE SCALE GENOMIC DNA]</scope>
    <source>
        <strain evidence="8">Uno3</strain>
    </source>
</reference>
<dbReference type="PROSITE" id="PS00671">
    <property type="entry name" value="D_2_HYDROXYACID_DH_3"/>
    <property type="match status" value="1"/>
</dbReference>
<dbReference type="InterPro" id="IPR006140">
    <property type="entry name" value="D-isomer_DH_NAD-bd"/>
</dbReference>
<evidence type="ECO:0000259" key="6">
    <source>
        <dbReference type="Pfam" id="PF02826"/>
    </source>
</evidence>
<sequence>MQKIARVILITTEVNQQGQERLQQLAPDFRVVIQPAQKVEEIPTEIWQETEILLTLRTLPAPEQAPKLRWVQLFSAGANQVLTHSLFPTKTRFTTASGLHATNIAEYVMMMQLNWFHHMVQIVEWQQKAQWAPRAISSQISEVQELRGKTLGIVGYGSIGREVARQAHVFGMRIIALQRNTDHRDYGFIFPGTGDPEGALPERYYRPDQLHELLSESDVVVIGLPLTRATTHLFDRAAFEAMKPSAFLINIARGEICEPQALYEALEQRRIAGAALDVTSPEPLPADDPLWKLPNVIISPHVSGGTTAYAERVLQIFAANLSRYLAHETLYNEVDKTHGY</sequence>
<dbReference type="PANTHER" id="PTHR43333">
    <property type="entry name" value="2-HACID_DH_C DOMAIN-CONTAINING PROTEIN"/>
    <property type="match status" value="1"/>
</dbReference>
<protein>
    <submittedName>
        <fullName evidence="7">3-phosphoglycerate dehydrogenase</fullName>
    </submittedName>
</protein>
<dbReference type="Proteomes" id="UP000287352">
    <property type="component" value="Unassembled WGS sequence"/>
</dbReference>
<evidence type="ECO:0000259" key="5">
    <source>
        <dbReference type="Pfam" id="PF00389"/>
    </source>
</evidence>
<dbReference type="SUPFAM" id="SSF51735">
    <property type="entry name" value="NAD(P)-binding Rossmann-fold domains"/>
    <property type="match status" value="1"/>
</dbReference>
<organism evidence="7 8">
    <name type="scientific">Tengunoibacter tsumagoiensis</name>
    <dbReference type="NCBI Taxonomy" id="2014871"/>
    <lineage>
        <taxon>Bacteria</taxon>
        <taxon>Bacillati</taxon>
        <taxon>Chloroflexota</taxon>
        <taxon>Ktedonobacteria</taxon>
        <taxon>Ktedonobacterales</taxon>
        <taxon>Dictyobacteraceae</taxon>
        <taxon>Tengunoibacter</taxon>
    </lineage>
</organism>
<evidence type="ECO:0000313" key="8">
    <source>
        <dbReference type="Proteomes" id="UP000287352"/>
    </source>
</evidence>
<dbReference type="PANTHER" id="PTHR43333:SF1">
    <property type="entry name" value="D-ISOMER SPECIFIC 2-HYDROXYACID DEHYDROGENASE NAD-BINDING DOMAIN-CONTAINING PROTEIN"/>
    <property type="match status" value="1"/>
</dbReference>
<dbReference type="InterPro" id="IPR036291">
    <property type="entry name" value="NAD(P)-bd_dom_sf"/>
</dbReference>